<dbReference type="PROSITE" id="PS00759">
    <property type="entry name" value="ARGE_DAPE_CPG2_2"/>
    <property type="match status" value="1"/>
</dbReference>
<protein>
    <submittedName>
        <fullName evidence="4">Glutamate carboxypeptidase</fullName>
    </submittedName>
</protein>
<dbReference type="Gene3D" id="3.40.630.10">
    <property type="entry name" value="Zn peptidases"/>
    <property type="match status" value="1"/>
</dbReference>
<dbReference type="EMBL" id="FNXY01000004">
    <property type="protein sequence ID" value="SEI93781.1"/>
    <property type="molecule type" value="Genomic_DNA"/>
</dbReference>
<dbReference type="RefSeq" id="WP_090335628.1">
    <property type="nucleotide sequence ID" value="NZ_FNXY01000004.1"/>
</dbReference>
<dbReference type="PANTHER" id="PTHR43808:SF32">
    <property type="entry name" value="ARGE_DAPE-RELATED DEACYLASE"/>
    <property type="match status" value="1"/>
</dbReference>
<keyword evidence="4" id="KW-0645">Protease</keyword>
<sequence length="432" mass="46667">MNSKIILLTIISAVNFLPEVSFGQKLTKQETAILKNVEMNHAEAVKFLETTVNINSGTNNTGGVKKVGAIYRKMLDDMGFTTTWVDMPASMKRGGHLVAEIKGDKGKKLLLNSHMDTVFDLNSPFQKWSVRDSIASGPGANDTKGGIMIMLYALKALHETGQLKDRQIVIVIHGDEESAGSPIEISRKDLVDAAKRSDYALCFESGKEFNSASIARRGGSGWTLKVTARQSHSGQIFSEKAGPGAIYETARILSRFKEELQEKYLTFSPGIMVAGAEADLDSTGLRGTAFGKSNIVATTSIVKGDLRYISIGQMEKARAKMQAIVNEGFMHTEAEITFTGGSGAMPPTPGNEKLLNILSQVSQDLGQGKVTAFDPALRGGGDMTQIAQYIDVIDGLGTVGGNAHAPDEYINLNYVEGIIKRMAIFIHRLSTN</sequence>
<keyword evidence="2" id="KW-0862">Zinc</keyword>
<evidence type="ECO:0000256" key="1">
    <source>
        <dbReference type="ARBA" id="ARBA00022801"/>
    </source>
</evidence>
<dbReference type="InterPro" id="IPR050072">
    <property type="entry name" value="Peptidase_M20A"/>
</dbReference>
<dbReference type="InterPro" id="IPR001261">
    <property type="entry name" value="ArgE/DapE_CS"/>
</dbReference>
<evidence type="ECO:0000313" key="4">
    <source>
        <dbReference type="EMBL" id="SEI93781.1"/>
    </source>
</evidence>
<reference evidence="4 5" key="1">
    <citation type="submission" date="2016-10" db="EMBL/GenBank/DDBJ databases">
        <authorList>
            <person name="de Groot N.N."/>
        </authorList>
    </citation>
    <scope>NUCLEOTIDE SEQUENCE [LARGE SCALE GENOMIC DNA]</scope>
    <source>
        <strain evidence="4 5">DSM 19938</strain>
    </source>
</reference>
<dbReference type="InterPro" id="IPR002933">
    <property type="entry name" value="Peptidase_M20"/>
</dbReference>
<dbReference type="Proteomes" id="UP000199532">
    <property type="component" value="Unassembled WGS sequence"/>
</dbReference>
<dbReference type="Pfam" id="PF07687">
    <property type="entry name" value="M20_dimer"/>
    <property type="match status" value="1"/>
</dbReference>
<evidence type="ECO:0000259" key="3">
    <source>
        <dbReference type="Pfam" id="PF07687"/>
    </source>
</evidence>
<accession>A0A1H6UNF7</accession>
<evidence type="ECO:0000313" key="5">
    <source>
        <dbReference type="Proteomes" id="UP000199532"/>
    </source>
</evidence>
<feature type="domain" description="Peptidase M20 dimerisation" evidence="3">
    <location>
        <begin position="214"/>
        <end position="328"/>
    </location>
</feature>
<dbReference type="Pfam" id="PF01546">
    <property type="entry name" value="Peptidase_M20"/>
    <property type="match status" value="1"/>
</dbReference>
<organism evidence="4 5">
    <name type="scientific">Dyadobacter koreensis</name>
    <dbReference type="NCBI Taxonomy" id="408657"/>
    <lineage>
        <taxon>Bacteria</taxon>
        <taxon>Pseudomonadati</taxon>
        <taxon>Bacteroidota</taxon>
        <taxon>Cytophagia</taxon>
        <taxon>Cytophagales</taxon>
        <taxon>Spirosomataceae</taxon>
        <taxon>Dyadobacter</taxon>
    </lineage>
</organism>
<dbReference type="OrthoDB" id="9783294at2"/>
<name>A0A1H6UNF7_9BACT</name>
<dbReference type="STRING" id="408657.SAMN04487995_2631"/>
<keyword evidence="1" id="KW-0378">Hydrolase</keyword>
<evidence type="ECO:0000256" key="2">
    <source>
        <dbReference type="ARBA" id="ARBA00022833"/>
    </source>
</evidence>
<proteinExistence type="predicted"/>
<dbReference type="GO" id="GO:0004180">
    <property type="term" value="F:carboxypeptidase activity"/>
    <property type="evidence" value="ECO:0007669"/>
    <property type="project" value="UniProtKB-KW"/>
</dbReference>
<keyword evidence="5" id="KW-1185">Reference proteome</keyword>
<dbReference type="PROSITE" id="PS00758">
    <property type="entry name" value="ARGE_DAPE_CPG2_1"/>
    <property type="match status" value="1"/>
</dbReference>
<gene>
    <name evidence="4" type="ORF">SAMN04487995_2631</name>
</gene>
<dbReference type="AlphaFoldDB" id="A0A1H6UNF7"/>
<dbReference type="InterPro" id="IPR011650">
    <property type="entry name" value="Peptidase_M20_dimer"/>
</dbReference>
<dbReference type="Gene3D" id="3.30.70.360">
    <property type="match status" value="1"/>
</dbReference>
<keyword evidence="4" id="KW-0121">Carboxypeptidase</keyword>
<dbReference type="SUPFAM" id="SSF53187">
    <property type="entry name" value="Zn-dependent exopeptidases"/>
    <property type="match status" value="1"/>
</dbReference>
<dbReference type="PANTHER" id="PTHR43808">
    <property type="entry name" value="ACETYLORNITHINE DEACETYLASE"/>
    <property type="match status" value="1"/>
</dbReference>